<dbReference type="SMART" id="SM00409">
    <property type="entry name" value="IG"/>
    <property type="match status" value="1"/>
</dbReference>
<evidence type="ECO:0000313" key="6">
    <source>
        <dbReference type="Proteomes" id="UP000015102"/>
    </source>
</evidence>
<keyword evidence="3" id="KW-0393">Immunoglobulin domain</keyword>
<dbReference type="InterPro" id="IPR036179">
    <property type="entry name" value="Ig-like_dom_sf"/>
</dbReference>
<keyword evidence="1" id="KW-0677">Repeat</keyword>
<dbReference type="GO" id="GO:0030424">
    <property type="term" value="C:axon"/>
    <property type="evidence" value="ECO:0007669"/>
    <property type="project" value="TreeGrafter"/>
</dbReference>
<keyword evidence="6" id="KW-1185">Reference proteome</keyword>
<dbReference type="PANTHER" id="PTHR10075">
    <property type="entry name" value="BASIGIN RELATED"/>
    <property type="match status" value="1"/>
</dbReference>
<organism evidence="5 6">
    <name type="scientific">Megaselia scalaris</name>
    <name type="common">Humpbacked fly</name>
    <name type="synonym">Phora scalaris</name>
    <dbReference type="NCBI Taxonomy" id="36166"/>
    <lineage>
        <taxon>Eukaryota</taxon>
        <taxon>Metazoa</taxon>
        <taxon>Ecdysozoa</taxon>
        <taxon>Arthropoda</taxon>
        <taxon>Hexapoda</taxon>
        <taxon>Insecta</taxon>
        <taxon>Pterygota</taxon>
        <taxon>Neoptera</taxon>
        <taxon>Endopterygota</taxon>
        <taxon>Diptera</taxon>
        <taxon>Brachycera</taxon>
        <taxon>Muscomorpha</taxon>
        <taxon>Platypezoidea</taxon>
        <taxon>Phoridae</taxon>
        <taxon>Megaseliini</taxon>
        <taxon>Megaselia</taxon>
    </lineage>
</organism>
<evidence type="ECO:0000259" key="4">
    <source>
        <dbReference type="PROSITE" id="PS50835"/>
    </source>
</evidence>
<dbReference type="SUPFAM" id="SSF48726">
    <property type="entry name" value="Immunoglobulin"/>
    <property type="match status" value="1"/>
</dbReference>
<dbReference type="SMART" id="SM00408">
    <property type="entry name" value="IGc2"/>
    <property type="match status" value="1"/>
</dbReference>
<dbReference type="GO" id="GO:0007411">
    <property type="term" value="P:axon guidance"/>
    <property type="evidence" value="ECO:0007669"/>
    <property type="project" value="TreeGrafter"/>
</dbReference>
<dbReference type="InterPro" id="IPR013783">
    <property type="entry name" value="Ig-like_fold"/>
</dbReference>
<dbReference type="GO" id="GO:0005886">
    <property type="term" value="C:plasma membrane"/>
    <property type="evidence" value="ECO:0007669"/>
    <property type="project" value="TreeGrafter"/>
</dbReference>
<dbReference type="GO" id="GO:0070593">
    <property type="term" value="P:dendrite self-avoidance"/>
    <property type="evidence" value="ECO:0007669"/>
    <property type="project" value="TreeGrafter"/>
</dbReference>
<accession>T1GBD7</accession>
<feature type="domain" description="Ig-like" evidence="4">
    <location>
        <begin position="3"/>
        <end position="97"/>
    </location>
</feature>
<reference evidence="5" key="2">
    <citation type="submission" date="2015-06" db="UniProtKB">
        <authorList>
            <consortium name="EnsemblMetazoa"/>
        </authorList>
    </citation>
    <scope>IDENTIFICATION</scope>
</reference>
<dbReference type="GO" id="GO:0007156">
    <property type="term" value="P:homophilic cell adhesion via plasma membrane adhesion molecules"/>
    <property type="evidence" value="ECO:0007669"/>
    <property type="project" value="TreeGrafter"/>
</dbReference>
<evidence type="ECO:0000256" key="1">
    <source>
        <dbReference type="ARBA" id="ARBA00022737"/>
    </source>
</evidence>
<dbReference type="InterPro" id="IPR003599">
    <property type="entry name" value="Ig_sub"/>
</dbReference>
<dbReference type="InterPro" id="IPR013098">
    <property type="entry name" value="Ig_I-set"/>
</dbReference>
<evidence type="ECO:0000313" key="5">
    <source>
        <dbReference type="EnsemblMetazoa" id="MESCA000569-PA"/>
    </source>
</evidence>
<dbReference type="Gene3D" id="2.60.40.10">
    <property type="entry name" value="Immunoglobulins"/>
    <property type="match status" value="1"/>
</dbReference>
<dbReference type="STRING" id="36166.T1GBD7"/>
<sequence length="113" mass="12692">LRDDFRAQPQDTRVAAGETALLVCSPPKGIPDPTVIWIKDGELVKTNDKKSHRVLLENGALFFYRTVHSKKEQDGGVYRCVAKNQVGIAESRNATLQIACTYPSLFYIYLINH</sequence>
<dbReference type="Pfam" id="PF07679">
    <property type="entry name" value="I-set"/>
    <property type="match status" value="1"/>
</dbReference>
<dbReference type="InterPro" id="IPR003598">
    <property type="entry name" value="Ig_sub2"/>
</dbReference>
<evidence type="ECO:0000256" key="3">
    <source>
        <dbReference type="ARBA" id="ARBA00023319"/>
    </source>
</evidence>
<dbReference type="PROSITE" id="PS50835">
    <property type="entry name" value="IG_LIKE"/>
    <property type="match status" value="1"/>
</dbReference>
<proteinExistence type="predicted"/>
<keyword evidence="2" id="KW-1015">Disulfide bond</keyword>
<dbReference type="PANTHER" id="PTHR10075:SF100">
    <property type="entry name" value="FASCICLIN-2"/>
    <property type="match status" value="1"/>
</dbReference>
<dbReference type="HOGENOM" id="CLU_145026_2_0_1"/>
<dbReference type="EMBL" id="CAQQ02392023">
    <property type="status" value="NOT_ANNOTATED_CDS"/>
    <property type="molecule type" value="Genomic_DNA"/>
</dbReference>
<dbReference type="OMA" id="DIACKFL"/>
<name>T1GBD7_MEGSC</name>
<reference evidence="6" key="1">
    <citation type="submission" date="2013-02" db="EMBL/GenBank/DDBJ databases">
        <authorList>
            <person name="Hughes D."/>
        </authorList>
    </citation>
    <scope>NUCLEOTIDE SEQUENCE</scope>
    <source>
        <strain>Durham</strain>
        <strain evidence="6">NC isolate 2 -- Noor lab</strain>
    </source>
</reference>
<evidence type="ECO:0000256" key="2">
    <source>
        <dbReference type="ARBA" id="ARBA00023157"/>
    </source>
</evidence>
<dbReference type="GO" id="GO:0098632">
    <property type="term" value="F:cell-cell adhesion mediator activity"/>
    <property type="evidence" value="ECO:0007669"/>
    <property type="project" value="TreeGrafter"/>
</dbReference>
<dbReference type="InterPro" id="IPR007110">
    <property type="entry name" value="Ig-like_dom"/>
</dbReference>
<dbReference type="FunFam" id="2.60.40.10:FF:000189">
    <property type="entry name" value="Neogenin isoform 3"/>
    <property type="match status" value="1"/>
</dbReference>
<dbReference type="Proteomes" id="UP000015102">
    <property type="component" value="Unassembled WGS sequence"/>
</dbReference>
<dbReference type="AlphaFoldDB" id="T1GBD7"/>
<protein>
    <recommendedName>
        <fullName evidence="4">Ig-like domain-containing protein</fullName>
    </recommendedName>
</protein>
<dbReference type="EnsemblMetazoa" id="MESCA000569-RA">
    <property type="protein sequence ID" value="MESCA000569-PA"/>
    <property type="gene ID" value="MESCA000569"/>
</dbReference>